<dbReference type="PANTHER" id="PTHR34846:SF5">
    <property type="entry name" value="CARBOXYMUCONOLACTONE DECARBOXYLASE-LIKE DOMAIN-CONTAINING PROTEIN"/>
    <property type="match status" value="1"/>
</dbReference>
<sequence length="187" mass="19962">MATVELLDDDSVPAPVRQVFDAVRAEYGFVPNILRAMANSPDLLAVFVPLWAQVYRSPAIGPRLRALAALGTAKAQDCTYCVAHMTASARRAGIAEHQIAVVGDLVGARSAFDDREALILETADALTRDPDGVTDELRARLTAEFGAAEVVTIVLAIGMYNLTSRFLKALSIDVEDLFDAAPTSTTA</sequence>
<reference evidence="2 3" key="1">
    <citation type="submission" date="2016-10" db="EMBL/GenBank/DDBJ databases">
        <title>The Draft Genome Sequence of Actinokineospora bangkokensis 44EHWT reveals the biosynthetic pathway of antifungal compounds Thailandins with unusual extender unit butylmalonyl-CoA.</title>
        <authorList>
            <person name="Greule A."/>
            <person name="Intra B."/>
            <person name="Flemming S."/>
            <person name="Rommel M.G."/>
            <person name="Panbangred W."/>
            <person name="Bechthold A."/>
        </authorList>
    </citation>
    <scope>NUCLEOTIDE SEQUENCE [LARGE SCALE GENOMIC DNA]</scope>
    <source>
        <strain evidence="2 3">44EHW</strain>
    </source>
</reference>
<evidence type="ECO:0000259" key="1">
    <source>
        <dbReference type="Pfam" id="PF02627"/>
    </source>
</evidence>
<evidence type="ECO:0000313" key="3">
    <source>
        <dbReference type="Proteomes" id="UP000186040"/>
    </source>
</evidence>
<dbReference type="STRING" id="1193682.BJP25_09485"/>
<keyword evidence="3" id="KW-1185">Reference proteome</keyword>
<dbReference type="RefSeq" id="WP_075973415.1">
    <property type="nucleotide sequence ID" value="NZ_MKQR01000006.1"/>
</dbReference>
<gene>
    <name evidence="2" type="ORF">BJP25_09485</name>
</gene>
<dbReference type="InterPro" id="IPR029032">
    <property type="entry name" value="AhpD-like"/>
</dbReference>
<dbReference type="InterPro" id="IPR003779">
    <property type="entry name" value="CMD-like"/>
</dbReference>
<dbReference type="Pfam" id="PF02627">
    <property type="entry name" value="CMD"/>
    <property type="match status" value="1"/>
</dbReference>
<name>A0A1Q9LS20_9PSEU</name>
<dbReference type="AlphaFoldDB" id="A0A1Q9LS20"/>
<dbReference type="Proteomes" id="UP000186040">
    <property type="component" value="Unassembled WGS sequence"/>
</dbReference>
<feature type="domain" description="Carboxymuconolactone decarboxylase-like" evidence="1">
    <location>
        <begin position="41"/>
        <end position="102"/>
    </location>
</feature>
<organism evidence="2 3">
    <name type="scientific">Actinokineospora bangkokensis</name>
    <dbReference type="NCBI Taxonomy" id="1193682"/>
    <lineage>
        <taxon>Bacteria</taxon>
        <taxon>Bacillati</taxon>
        <taxon>Actinomycetota</taxon>
        <taxon>Actinomycetes</taxon>
        <taxon>Pseudonocardiales</taxon>
        <taxon>Pseudonocardiaceae</taxon>
        <taxon>Actinokineospora</taxon>
    </lineage>
</organism>
<dbReference type="SUPFAM" id="SSF69118">
    <property type="entry name" value="AhpD-like"/>
    <property type="match status" value="1"/>
</dbReference>
<dbReference type="OrthoDB" id="4704294at2"/>
<dbReference type="GO" id="GO:0051920">
    <property type="term" value="F:peroxiredoxin activity"/>
    <property type="evidence" value="ECO:0007669"/>
    <property type="project" value="InterPro"/>
</dbReference>
<accession>A0A1Q9LS20</accession>
<dbReference type="Gene3D" id="1.20.1290.10">
    <property type="entry name" value="AhpD-like"/>
    <property type="match status" value="1"/>
</dbReference>
<proteinExistence type="predicted"/>
<evidence type="ECO:0000313" key="2">
    <source>
        <dbReference type="EMBL" id="OLR94847.1"/>
    </source>
</evidence>
<protein>
    <recommendedName>
        <fullName evidence="1">Carboxymuconolactone decarboxylase-like domain-containing protein</fullName>
    </recommendedName>
</protein>
<comment type="caution">
    <text evidence="2">The sequence shown here is derived from an EMBL/GenBank/DDBJ whole genome shotgun (WGS) entry which is preliminary data.</text>
</comment>
<dbReference type="PANTHER" id="PTHR34846">
    <property type="entry name" value="4-CARBOXYMUCONOLACTONE DECARBOXYLASE FAMILY PROTEIN (AFU_ORTHOLOGUE AFUA_6G11590)"/>
    <property type="match status" value="1"/>
</dbReference>
<dbReference type="EMBL" id="MKQR01000006">
    <property type="protein sequence ID" value="OLR94847.1"/>
    <property type="molecule type" value="Genomic_DNA"/>
</dbReference>